<dbReference type="AlphaFoldDB" id="A0A1C4UG40"/>
<dbReference type="InterPro" id="IPR027417">
    <property type="entry name" value="P-loop_NTPase"/>
</dbReference>
<protein>
    <submittedName>
        <fullName evidence="8">DNA-binding transcriptional activator of the SARP family</fullName>
    </submittedName>
</protein>
<dbReference type="RefSeq" id="WP_231934953.1">
    <property type="nucleotide sequence ID" value="NZ_LT607411.1"/>
</dbReference>
<proteinExistence type="inferred from homology"/>
<evidence type="ECO:0000259" key="7">
    <source>
        <dbReference type="PROSITE" id="PS51755"/>
    </source>
</evidence>
<evidence type="ECO:0000256" key="1">
    <source>
        <dbReference type="ARBA" id="ARBA00005820"/>
    </source>
</evidence>
<dbReference type="PANTHER" id="PTHR35807:SF1">
    <property type="entry name" value="TRANSCRIPTIONAL REGULATOR REDD"/>
    <property type="match status" value="1"/>
</dbReference>
<accession>A0A1C4UG40</accession>
<evidence type="ECO:0000256" key="2">
    <source>
        <dbReference type="ARBA" id="ARBA00023015"/>
    </source>
</evidence>
<evidence type="ECO:0000313" key="8">
    <source>
        <dbReference type="EMBL" id="SCE70607.1"/>
    </source>
</evidence>
<keyword evidence="3 5" id="KW-0238">DNA-binding</keyword>
<feature type="DNA-binding region" description="OmpR/PhoB-type" evidence="5">
    <location>
        <begin position="1"/>
        <end position="94"/>
    </location>
</feature>
<dbReference type="SMART" id="SM00862">
    <property type="entry name" value="Trans_reg_C"/>
    <property type="match status" value="1"/>
</dbReference>
<gene>
    <name evidence="8" type="ORF">GA0074695_0457</name>
</gene>
<dbReference type="InterPro" id="IPR036388">
    <property type="entry name" value="WH-like_DNA-bd_sf"/>
</dbReference>
<keyword evidence="9" id="KW-1185">Reference proteome</keyword>
<feature type="domain" description="OmpR/PhoB-type" evidence="7">
    <location>
        <begin position="1"/>
        <end position="94"/>
    </location>
</feature>
<evidence type="ECO:0000313" key="9">
    <source>
        <dbReference type="Proteomes" id="UP000198242"/>
    </source>
</evidence>
<evidence type="ECO:0000256" key="5">
    <source>
        <dbReference type="PROSITE-ProRule" id="PRU01091"/>
    </source>
</evidence>
<dbReference type="SMART" id="SM01043">
    <property type="entry name" value="BTAD"/>
    <property type="match status" value="1"/>
</dbReference>
<dbReference type="InterPro" id="IPR016032">
    <property type="entry name" value="Sig_transdc_resp-reg_C-effctor"/>
</dbReference>
<dbReference type="EMBL" id="LT607411">
    <property type="protein sequence ID" value="SCE70607.1"/>
    <property type="molecule type" value="Genomic_DNA"/>
</dbReference>
<dbReference type="Pfam" id="PF03704">
    <property type="entry name" value="BTAD"/>
    <property type="match status" value="1"/>
</dbReference>
<keyword evidence="4" id="KW-0804">Transcription</keyword>
<dbReference type="InterPro" id="IPR011990">
    <property type="entry name" value="TPR-like_helical_dom_sf"/>
</dbReference>
<dbReference type="Gene3D" id="3.40.50.300">
    <property type="entry name" value="P-loop containing nucleotide triphosphate hydrolases"/>
    <property type="match status" value="1"/>
</dbReference>
<dbReference type="Proteomes" id="UP000198242">
    <property type="component" value="Chromosome I"/>
</dbReference>
<dbReference type="InterPro" id="IPR051677">
    <property type="entry name" value="AfsR-DnrI-RedD_regulator"/>
</dbReference>
<sequence>MEIKVLGDLTVRIGGAKLPLGTPKQQMVFAMLAVDIGRLVTVDELVDELWPAEPPRSAVPNVRTYAANLRRACENAAGGELAIVREQGGYRLSGARDTVDLIRLAARLSRARILSREENSAAAVPLLAEVVESWHGSLLTGLPVGPALAARREAAERERGEAYELLADLHLRAGRPDLAVALLRPYAARCYTREYVQTLLMRALIAADDLEGAVAVYHATRAALAEQLDVQPGQQLDQLYRLALGPRHGRSGRRTNPTAAPVGCPTPGSGRTVNWLPRAVSDFIGRDDVAAKLLQNIRIRGRHTSVVQVIDGMAGCGKTTLAVHLAKKLAPDYPDAQLFIDLRGHGDAAPSSRRPSS</sequence>
<dbReference type="PANTHER" id="PTHR35807">
    <property type="entry name" value="TRANSCRIPTIONAL REGULATOR REDD-RELATED"/>
    <property type="match status" value="1"/>
</dbReference>
<dbReference type="GO" id="GO:0003677">
    <property type="term" value="F:DNA binding"/>
    <property type="evidence" value="ECO:0007669"/>
    <property type="project" value="UniProtKB-UniRule"/>
</dbReference>
<keyword evidence="2" id="KW-0805">Transcription regulation</keyword>
<evidence type="ECO:0000256" key="6">
    <source>
        <dbReference type="SAM" id="MobiDB-lite"/>
    </source>
</evidence>
<dbReference type="PROSITE" id="PS51755">
    <property type="entry name" value="OMPR_PHOB"/>
    <property type="match status" value="1"/>
</dbReference>
<dbReference type="GO" id="GO:0006355">
    <property type="term" value="P:regulation of DNA-templated transcription"/>
    <property type="evidence" value="ECO:0007669"/>
    <property type="project" value="InterPro"/>
</dbReference>
<dbReference type="SUPFAM" id="SSF48452">
    <property type="entry name" value="TPR-like"/>
    <property type="match status" value="1"/>
</dbReference>
<dbReference type="GO" id="GO:0000160">
    <property type="term" value="P:phosphorelay signal transduction system"/>
    <property type="evidence" value="ECO:0007669"/>
    <property type="project" value="InterPro"/>
</dbReference>
<dbReference type="Gene3D" id="1.25.40.10">
    <property type="entry name" value="Tetratricopeptide repeat domain"/>
    <property type="match status" value="1"/>
</dbReference>
<dbReference type="SUPFAM" id="SSF46894">
    <property type="entry name" value="C-terminal effector domain of the bipartite response regulators"/>
    <property type="match status" value="1"/>
</dbReference>
<comment type="similarity">
    <text evidence="1">Belongs to the AfsR/DnrI/RedD regulatory family.</text>
</comment>
<dbReference type="InterPro" id="IPR005158">
    <property type="entry name" value="BTAD"/>
</dbReference>
<reference evidence="9" key="1">
    <citation type="submission" date="2016-06" db="EMBL/GenBank/DDBJ databases">
        <authorList>
            <person name="Varghese N."/>
            <person name="Submissions Spin"/>
        </authorList>
    </citation>
    <scope>NUCLEOTIDE SEQUENCE [LARGE SCALE GENOMIC DNA]</scope>
    <source>
        <strain evidence="9">DSM 43909</strain>
    </source>
</reference>
<dbReference type="InterPro" id="IPR001867">
    <property type="entry name" value="OmpR/PhoB-type_DNA-bd"/>
</dbReference>
<feature type="region of interest" description="Disordered" evidence="6">
    <location>
        <begin position="247"/>
        <end position="266"/>
    </location>
</feature>
<name>A0A1C4UG40_MICVI</name>
<organism evidence="8 9">
    <name type="scientific">Micromonospora viridifaciens</name>
    <dbReference type="NCBI Taxonomy" id="1881"/>
    <lineage>
        <taxon>Bacteria</taxon>
        <taxon>Bacillati</taxon>
        <taxon>Actinomycetota</taxon>
        <taxon>Actinomycetes</taxon>
        <taxon>Micromonosporales</taxon>
        <taxon>Micromonosporaceae</taxon>
        <taxon>Micromonospora</taxon>
    </lineage>
</organism>
<evidence type="ECO:0000256" key="4">
    <source>
        <dbReference type="ARBA" id="ARBA00023163"/>
    </source>
</evidence>
<evidence type="ECO:0000256" key="3">
    <source>
        <dbReference type="ARBA" id="ARBA00023125"/>
    </source>
</evidence>
<dbReference type="Gene3D" id="1.10.10.10">
    <property type="entry name" value="Winged helix-like DNA-binding domain superfamily/Winged helix DNA-binding domain"/>
    <property type="match status" value="1"/>
</dbReference>
<dbReference type="SUPFAM" id="SSF52540">
    <property type="entry name" value="P-loop containing nucleoside triphosphate hydrolases"/>
    <property type="match status" value="1"/>
</dbReference>